<name>A0A873WG63_9CAUD</name>
<reference evidence="1" key="1">
    <citation type="submission" date="2020-10" db="EMBL/GenBank/DDBJ databases">
        <authorList>
            <person name="Ben Porat S."/>
            <person name="Alkalay-Oren S."/>
            <person name="Coppenhagen-Glazer S."/>
            <person name="Hazan R."/>
        </authorList>
    </citation>
    <scope>NUCLEOTIDE SEQUENCE</scope>
</reference>
<dbReference type="KEGG" id="vg:62680471"/>
<protein>
    <submittedName>
        <fullName evidence="1">Uncharacterized protein</fullName>
    </submittedName>
</protein>
<accession>A0A873WG63</accession>
<evidence type="ECO:0000313" key="2">
    <source>
        <dbReference type="Proteomes" id="UP000663201"/>
    </source>
</evidence>
<dbReference type="EMBL" id="MW145139">
    <property type="protein sequence ID" value="QPB11492.1"/>
    <property type="molecule type" value="Genomic_DNA"/>
</dbReference>
<dbReference type="GeneID" id="62680471"/>
<keyword evidence="2" id="KW-1185">Reference proteome</keyword>
<dbReference type="Proteomes" id="UP000663201">
    <property type="component" value="Segment"/>
</dbReference>
<evidence type="ECO:0000313" key="1">
    <source>
        <dbReference type="EMBL" id="QPB11492.1"/>
    </source>
</evidence>
<dbReference type="RefSeq" id="YP_009997956.1">
    <property type="nucleotide sequence ID" value="NC_052979.1"/>
</dbReference>
<sequence>MSDSIEKTDLTTLEDKVAAVLADLATSNPEVHAVLVRGVAADQQIEHIEKSFNERADKVFQAAIRLVMTASGRKNLIITEDNMSTAETTNLEITEIGGNVKYSIK</sequence>
<proteinExistence type="predicted"/>
<organism evidence="1 2">
    <name type="scientific">Providencia phage Kokobel1</name>
    <dbReference type="NCBI Taxonomy" id="2783540"/>
    <lineage>
        <taxon>Viruses</taxon>
        <taxon>Duplodnaviria</taxon>
        <taxon>Heunggongvirae</taxon>
        <taxon>Uroviricota</taxon>
        <taxon>Caudoviricetes</taxon>
        <taxon>Casjensviridae</taxon>
        <taxon>Kokobelvirus</taxon>
        <taxon>Kokobelvirus kokobel1</taxon>
    </lineage>
</organism>